<evidence type="ECO:0000256" key="8">
    <source>
        <dbReference type="SAM" id="MobiDB-lite"/>
    </source>
</evidence>
<dbReference type="KEGG" id="hni:W911_12735"/>
<dbReference type="PATRIC" id="fig|1029756.8.peg.2647"/>
<proteinExistence type="inferred from homology"/>
<dbReference type="InterPro" id="IPR015422">
    <property type="entry name" value="PyrdxlP-dep_Trfase_small"/>
</dbReference>
<protein>
    <submittedName>
        <fullName evidence="9">Cystathionine beta-lyase</fullName>
    </submittedName>
</protein>
<comment type="catalytic activity">
    <reaction evidence="5">
        <text>L,L-cystathionine + H2O = L-homocysteine + pyruvate + NH4(+)</text>
        <dbReference type="Rhea" id="RHEA:13965"/>
        <dbReference type="ChEBI" id="CHEBI:15361"/>
        <dbReference type="ChEBI" id="CHEBI:15377"/>
        <dbReference type="ChEBI" id="CHEBI:28938"/>
        <dbReference type="ChEBI" id="CHEBI:58161"/>
        <dbReference type="ChEBI" id="CHEBI:58199"/>
    </reaction>
</comment>
<evidence type="ECO:0000256" key="1">
    <source>
        <dbReference type="ARBA" id="ARBA00001933"/>
    </source>
</evidence>
<comment type="similarity">
    <text evidence="2 7">Belongs to the trans-sulfuration enzymes family.</text>
</comment>
<evidence type="ECO:0000256" key="4">
    <source>
        <dbReference type="ARBA" id="ARBA00023239"/>
    </source>
</evidence>
<dbReference type="GO" id="GO:0030170">
    <property type="term" value="F:pyridoxal phosphate binding"/>
    <property type="evidence" value="ECO:0007669"/>
    <property type="project" value="InterPro"/>
</dbReference>
<dbReference type="AlphaFoldDB" id="V5SGA5"/>
<feature type="modified residue" description="N6-(pyridoxal phosphate)lysine" evidence="6">
    <location>
        <position position="211"/>
    </location>
</feature>
<evidence type="ECO:0000256" key="2">
    <source>
        <dbReference type="ARBA" id="ARBA00009077"/>
    </source>
</evidence>
<dbReference type="OrthoDB" id="9805807at2"/>
<keyword evidence="4 9" id="KW-0456">Lyase</keyword>
<dbReference type="Gene3D" id="3.90.1150.10">
    <property type="entry name" value="Aspartate Aminotransferase, domain 1"/>
    <property type="match status" value="1"/>
</dbReference>
<dbReference type="InterPro" id="IPR006233">
    <property type="entry name" value="Cys_b_lyase_bac"/>
</dbReference>
<evidence type="ECO:0000313" key="9">
    <source>
        <dbReference type="EMBL" id="AHB49075.1"/>
    </source>
</evidence>
<evidence type="ECO:0000256" key="5">
    <source>
        <dbReference type="ARBA" id="ARBA00047517"/>
    </source>
</evidence>
<dbReference type="RefSeq" id="WP_023787883.1">
    <property type="nucleotide sequence ID" value="NC_022997.1"/>
</dbReference>
<dbReference type="HOGENOM" id="CLU_018986_5_1_5"/>
<dbReference type="FunFam" id="3.40.640.10:FF:000046">
    <property type="entry name" value="Cystathionine gamma-lyase"/>
    <property type="match status" value="1"/>
</dbReference>
<feature type="region of interest" description="Disordered" evidence="8">
    <location>
        <begin position="1"/>
        <end position="30"/>
    </location>
</feature>
<reference evidence="9 10" key="1">
    <citation type="journal article" date="2014" name="Genome Announc.">
        <title>Complete Genome Sequence of Hyphomicrobium nitrativorans Strain NL23, a Denitrifying Bacterium Isolated from Biofilm of a Methanol-Fed Denitrification System Treating Seawater at the Montreal Biodome.</title>
        <authorList>
            <person name="Martineau C."/>
            <person name="Villeneuve C."/>
            <person name="Mauffrey F."/>
            <person name="Villemur R."/>
        </authorList>
    </citation>
    <scope>NUCLEOTIDE SEQUENCE [LARGE SCALE GENOMIC DNA]</scope>
    <source>
        <strain evidence="9">NL23</strain>
    </source>
</reference>
<dbReference type="NCBIfam" id="TIGR01324">
    <property type="entry name" value="cysta_beta_ly_B"/>
    <property type="match status" value="1"/>
</dbReference>
<dbReference type="PANTHER" id="PTHR43500">
    <property type="entry name" value="CYSTATHIONINE BETA-LYASE-RELATED"/>
    <property type="match status" value="1"/>
</dbReference>
<comment type="cofactor">
    <cofactor evidence="1 7">
        <name>pyridoxal 5'-phosphate</name>
        <dbReference type="ChEBI" id="CHEBI:597326"/>
    </cofactor>
</comment>
<evidence type="ECO:0000256" key="3">
    <source>
        <dbReference type="ARBA" id="ARBA00022898"/>
    </source>
</evidence>
<dbReference type="PIRSF" id="PIRSF001434">
    <property type="entry name" value="CGS"/>
    <property type="match status" value="1"/>
</dbReference>
<dbReference type="InterPro" id="IPR000277">
    <property type="entry name" value="Cys/Met-Metab_PyrdxlP-dep_enz"/>
</dbReference>
<name>V5SGA5_9HYPH</name>
<dbReference type="Proteomes" id="UP000018542">
    <property type="component" value="Chromosome"/>
</dbReference>
<accession>V5SGA5</accession>
<feature type="compositionally biased region" description="Basic and acidic residues" evidence="8">
    <location>
        <begin position="1"/>
        <end position="26"/>
    </location>
</feature>
<dbReference type="PANTHER" id="PTHR43500:SF1">
    <property type="entry name" value="CYSTATHIONINE BETA-LYASE-RELATED"/>
    <property type="match status" value="1"/>
</dbReference>
<organism evidence="9 10">
    <name type="scientific">Hyphomicrobium nitrativorans NL23</name>
    <dbReference type="NCBI Taxonomy" id="1029756"/>
    <lineage>
        <taxon>Bacteria</taxon>
        <taxon>Pseudomonadati</taxon>
        <taxon>Pseudomonadota</taxon>
        <taxon>Alphaproteobacteria</taxon>
        <taxon>Hyphomicrobiales</taxon>
        <taxon>Hyphomicrobiaceae</taxon>
        <taxon>Hyphomicrobium</taxon>
    </lineage>
</organism>
<dbReference type="GO" id="GO:0019450">
    <property type="term" value="P:L-cysteine catabolic process to pyruvate"/>
    <property type="evidence" value="ECO:0007669"/>
    <property type="project" value="TreeGrafter"/>
</dbReference>
<sequence length="395" mass="42637">MTKRDGVRDPRHPDTEILHSGRDPEAQHGFVNPSVYRGSTVLFPTLDALEAYDQQTYRYGRHGTPTTAALEEALCQLEGGARCVLTPSGYQAVTTAILAFVKAGDHILMVDTVYQPTRKFCDAFLARLGVATTYYDPLIGEGIAGLVQENTRLVFTESPGSLTFEMQDIGAIAKAARARDIAVVMDNTWATGLYFRPLEHGVDVSINACTKYIVGHADAMLGAITANARTARAIEMSRLLLGGCPGSEETYLGLRGLRTLAVRLARHHKAGLEVAEWLAGRPEVARVLHPALASDPGHALWKAQYKGASGLFSIVLNPVPRAAVAAMLDGLELFGMGYSWGGYESLIVPFDPKTCRTATTWGDAGQALRLHIGLDDPRDLISDLDAGFTRLKSAA</sequence>
<dbReference type="SUPFAM" id="SSF53383">
    <property type="entry name" value="PLP-dependent transferases"/>
    <property type="match status" value="1"/>
</dbReference>
<dbReference type="InterPro" id="IPR015424">
    <property type="entry name" value="PyrdxlP-dep_Trfase"/>
</dbReference>
<dbReference type="Pfam" id="PF01053">
    <property type="entry name" value="Cys_Met_Meta_PP"/>
    <property type="match status" value="1"/>
</dbReference>
<keyword evidence="10" id="KW-1185">Reference proteome</keyword>
<dbReference type="EMBL" id="CP006912">
    <property type="protein sequence ID" value="AHB49075.1"/>
    <property type="molecule type" value="Genomic_DNA"/>
</dbReference>
<dbReference type="InterPro" id="IPR015421">
    <property type="entry name" value="PyrdxlP-dep_Trfase_major"/>
</dbReference>
<gene>
    <name evidence="9" type="ORF">W911_12735</name>
</gene>
<dbReference type="GO" id="GO:0019346">
    <property type="term" value="P:transsulfuration"/>
    <property type="evidence" value="ECO:0007669"/>
    <property type="project" value="InterPro"/>
</dbReference>
<evidence type="ECO:0000256" key="7">
    <source>
        <dbReference type="RuleBase" id="RU362118"/>
    </source>
</evidence>
<keyword evidence="3 6" id="KW-0663">Pyridoxal phosphate</keyword>
<dbReference type="Gene3D" id="3.40.640.10">
    <property type="entry name" value="Type I PLP-dependent aspartate aminotransferase-like (Major domain)"/>
    <property type="match status" value="1"/>
</dbReference>
<evidence type="ECO:0000256" key="6">
    <source>
        <dbReference type="PIRSR" id="PIRSR001434-2"/>
    </source>
</evidence>
<dbReference type="STRING" id="1029756.W911_12735"/>
<dbReference type="GO" id="GO:0047804">
    <property type="term" value="F:cysteine-S-conjugate beta-lyase activity"/>
    <property type="evidence" value="ECO:0007669"/>
    <property type="project" value="InterPro"/>
</dbReference>
<evidence type="ECO:0000313" key="10">
    <source>
        <dbReference type="Proteomes" id="UP000018542"/>
    </source>
</evidence>